<dbReference type="Pfam" id="PF13356">
    <property type="entry name" value="Arm-DNA-bind_3"/>
    <property type="match status" value="1"/>
</dbReference>
<dbReference type="GO" id="GO:0003677">
    <property type="term" value="F:DNA binding"/>
    <property type="evidence" value="ECO:0007669"/>
    <property type="project" value="UniProtKB-KW"/>
</dbReference>
<keyword evidence="6" id="KW-1185">Reference proteome</keyword>
<accession>A0A4R3M8Z2</accession>
<proteinExistence type="inferred from homology"/>
<evidence type="ECO:0000256" key="1">
    <source>
        <dbReference type="ARBA" id="ARBA00008857"/>
    </source>
</evidence>
<dbReference type="EMBL" id="SMAI01000001">
    <property type="protein sequence ID" value="TCT07835.1"/>
    <property type="molecule type" value="Genomic_DNA"/>
</dbReference>
<keyword evidence="2" id="KW-0229">DNA integration</keyword>
<evidence type="ECO:0000313" key="5">
    <source>
        <dbReference type="EMBL" id="TCT07835.1"/>
    </source>
</evidence>
<dbReference type="GO" id="GO:0015074">
    <property type="term" value="P:DNA integration"/>
    <property type="evidence" value="ECO:0007669"/>
    <property type="project" value="UniProtKB-KW"/>
</dbReference>
<dbReference type="InterPro" id="IPR025166">
    <property type="entry name" value="Integrase_DNA_bind_dom"/>
</dbReference>
<comment type="similarity">
    <text evidence="1">Belongs to the 'phage' integrase family.</text>
</comment>
<name>A0A4R3M8Z2_9HYPH</name>
<gene>
    <name evidence="5" type="ORF">EDC64_101354</name>
</gene>
<dbReference type="PANTHER" id="PTHR30629:SF2">
    <property type="entry name" value="PROPHAGE INTEGRASE INTS-RELATED"/>
    <property type="match status" value="1"/>
</dbReference>
<dbReference type="RefSeq" id="WP_420808935.1">
    <property type="nucleotide sequence ID" value="NZ_SMAI01000001.1"/>
</dbReference>
<feature type="domain" description="Integrase DNA-binding" evidence="4">
    <location>
        <begin position="4"/>
        <end position="106"/>
    </location>
</feature>
<dbReference type="Gene3D" id="1.10.150.130">
    <property type="match status" value="1"/>
</dbReference>
<dbReference type="InterPro" id="IPR010998">
    <property type="entry name" value="Integrase_recombinase_N"/>
</dbReference>
<dbReference type="Proteomes" id="UP000294664">
    <property type="component" value="Unassembled WGS sequence"/>
</dbReference>
<evidence type="ECO:0000259" key="4">
    <source>
        <dbReference type="Pfam" id="PF13356"/>
    </source>
</evidence>
<protein>
    <submittedName>
        <fullName evidence="5">Uncharacterized protein DUF4102</fullName>
    </submittedName>
</protein>
<comment type="caution">
    <text evidence="5">The sequence shown here is derived from an EMBL/GenBank/DDBJ whole genome shotgun (WGS) entry which is preliminary data.</text>
</comment>
<reference evidence="5 6" key="1">
    <citation type="submission" date="2019-03" db="EMBL/GenBank/DDBJ databases">
        <title>Genomic Encyclopedia of Type Strains, Phase IV (KMG-IV): sequencing the most valuable type-strain genomes for metagenomic binning, comparative biology and taxonomic classification.</title>
        <authorList>
            <person name="Goeker M."/>
        </authorList>
    </citation>
    <scope>NUCLEOTIDE SEQUENCE [LARGE SCALE GENOMIC DNA]</scope>
    <source>
        <strain evidence="5 6">DSM 9035</strain>
    </source>
</reference>
<dbReference type="AlphaFoldDB" id="A0A4R3M8Z2"/>
<dbReference type="InterPro" id="IPR038488">
    <property type="entry name" value="Integrase_DNA-bd_sf"/>
</dbReference>
<evidence type="ECO:0000256" key="2">
    <source>
        <dbReference type="ARBA" id="ARBA00022908"/>
    </source>
</evidence>
<sequence length="237" mass="26901">MSELTDKELKNLKPRAKLYKVTDRDGMYAAVTPTGVVSFRYQYRVNGRQEVLTIGRYSAEAARKLTRAPDALEYGMEVSLAEARSLLARARRQVERGESPSKAKVEKRTASAEALTFGGWAEAYFKHKADPKSGAEKLADSTLEMRRSVYDRAVAGELSKLKLGEVTPQRLKHLCDEVKEKRGPAVARHPQPFVLTPEPGVLRRKVGRRRDRHLRDRAPRRRRISEGISPAYFLRQL</sequence>
<keyword evidence="3" id="KW-0238">DNA-binding</keyword>
<evidence type="ECO:0000313" key="6">
    <source>
        <dbReference type="Proteomes" id="UP000294664"/>
    </source>
</evidence>
<dbReference type="InterPro" id="IPR050808">
    <property type="entry name" value="Phage_Integrase"/>
</dbReference>
<dbReference type="Gene3D" id="3.30.160.390">
    <property type="entry name" value="Integrase, DNA-binding domain"/>
    <property type="match status" value="1"/>
</dbReference>
<dbReference type="PANTHER" id="PTHR30629">
    <property type="entry name" value="PROPHAGE INTEGRASE"/>
    <property type="match status" value="1"/>
</dbReference>
<organism evidence="5 6">
    <name type="scientific">Aquabacter spiritensis</name>
    <dbReference type="NCBI Taxonomy" id="933073"/>
    <lineage>
        <taxon>Bacteria</taxon>
        <taxon>Pseudomonadati</taxon>
        <taxon>Pseudomonadota</taxon>
        <taxon>Alphaproteobacteria</taxon>
        <taxon>Hyphomicrobiales</taxon>
        <taxon>Xanthobacteraceae</taxon>
        <taxon>Aquabacter</taxon>
    </lineage>
</organism>
<evidence type="ECO:0000256" key="3">
    <source>
        <dbReference type="ARBA" id="ARBA00023125"/>
    </source>
</evidence>